<dbReference type="InterPro" id="IPR016036">
    <property type="entry name" value="Malonyl_transacylase_ACP-bd"/>
</dbReference>
<dbReference type="Pfam" id="PF16197">
    <property type="entry name" value="KAsynt_C_assoc"/>
    <property type="match status" value="1"/>
</dbReference>
<dbReference type="InterPro" id="IPR029058">
    <property type="entry name" value="AB_hydrolase_fold"/>
</dbReference>
<dbReference type="Gene3D" id="3.40.50.150">
    <property type="entry name" value="Vaccinia Virus protein VP39"/>
    <property type="match status" value="1"/>
</dbReference>
<feature type="region of interest" description="C-terminal hotdog fold" evidence="6">
    <location>
        <begin position="1408"/>
        <end position="1570"/>
    </location>
</feature>
<dbReference type="PANTHER" id="PTHR43775:SF21">
    <property type="entry name" value="NON-REDUCING POLYKETIDE SYNTHASE AUSA-RELATED"/>
    <property type="match status" value="1"/>
</dbReference>
<dbReference type="SUPFAM" id="SSF52151">
    <property type="entry name" value="FabD/lysophospholipase-like"/>
    <property type="match status" value="1"/>
</dbReference>
<keyword evidence="1" id="KW-0596">Phosphopantetheine</keyword>
<dbReference type="Pfam" id="PF07859">
    <property type="entry name" value="Abhydrolase_3"/>
    <property type="match status" value="1"/>
</dbReference>
<dbReference type="Gene3D" id="3.40.366.10">
    <property type="entry name" value="Malonyl-Coenzyme A Acyl Carrier Protein, domain 2"/>
    <property type="match status" value="2"/>
</dbReference>
<dbReference type="InterPro" id="IPR013217">
    <property type="entry name" value="Methyltransf_12"/>
</dbReference>
<keyword evidence="5" id="KW-0511">Multifunctional enzyme</keyword>
<dbReference type="InterPro" id="IPR032821">
    <property type="entry name" value="PKS_assoc"/>
</dbReference>
<dbReference type="SUPFAM" id="SSF47336">
    <property type="entry name" value="ACP-like"/>
    <property type="match status" value="1"/>
</dbReference>
<dbReference type="Pfam" id="PF00109">
    <property type="entry name" value="ketoacyl-synt"/>
    <property type="match status" value="1"/>
</dbReference>
<dbReference type="SMART" id="SM00825">
    <property type="entry name" value="PKS_KS"/>
    <property type="match status" value="1"/>
</dbReference>
<dbReference type="SUPFAM" id="SSF53901">
    <property type="entry name" value="Thiolase-like"/>
    <property type="match status" value="1"/>
</dbReference>
<dbReference type="InterPro" id="IPR001227">
    <property type="entry name" value="Ac_transferase_dom_sf"/>
</dbReference>
<feature type="domain" description="PKS/mFAS DH" evidence="10">
    <location>
        <begin position="1243"/>
        <end position="1570"/>
    </location>
</feature>
<dbReference type="Pfam" id="PF18558">
    <property type="entry name" value="HTH_51"/>
    <property type="match status" value="1"/>
</dbReference>
<evidence type="ECO:0000259" key="10">
    <source>
        <dbReference type="PROSITE" id="PS52019"/>
    </source>
</evidence>
<dbReference type="InterPro" id="IPR014031">
    <property type="entry name" value="Ketoacyl_synth_C"/>
</dbReference>
<dbReference type="EMBL" id="KB705854">
    <property type="protein sequence ID" value="EMR70498.1"/>
    <property type="molecule type" value="Genomic_DNA"/>
</dbReference>
<dbReference type="InterPro" id="IPR020806">
    <property type="entry name" value="PKS_PP-bd"/>
</dbReference>
<evidence type="ECO:0000256" key="7">
    <source>
        <dbReference type="SAM" id="MobiDB-lite"/>
    </source>
</evidence>
<dbReference type="GO" id="GO:0004312">
    <property type="term" value="F:fatty acid synthase activity"/>
    <property type="evidence" value="ECO:0007669"/>
    <property type="project" value="TreeGrafter"/>
</dbReference>
<dbReference type="SUPFAM" id="SSF53335">
    <property type="entry name" value="S-adenosyl-L-methionine-dependent methyltransferases"/>
    <property type="match status" value="1"/>
</dbReference>
<dbReference type="eggNOG" id="KOG1202">
    <property type="taxonomic scope" value="Eukaryota"/>
</dbReference>
<evidence type="ECO:0000313" key="11">
    <source>
        <dbReference type="EMBL" id="EMR70498.1"/>
    </source>
</evidence>
<dbReference type="OMA" id="KDNIGHT"/>
<dbReference type="InterPro" id="IPR042104">
    <property type="entry name" value="PKS_dehydratase_sf"/>
</dbReference>
<dbReference type="CDD" id="cd02440">
    <property type="entry name" value="AdoMet_MTases"/>
    <property type="match status" value="1"/>
</dbReference>
<proteinExistence type="predicted"/>
<evidence type="ECO:0000313" key="12">
    <source>
        <dbReference type="Proteomes" id="UP000012174"/>
    </source>
</evidence>
<evidence type="ECO:0000256" key="1">
    <source>
        <dbReference type="ARBA" id="ARBA00022450"/>
    </source>
</evidence>
<dbReference type="GO" id="GO:0044550">
    <property type="term" value="P:secondary metabolite biosynthetic process"/>
    <property type="evidence" value="ECO:0007669"/>
    <property type="project" value="TreeGrafter"/>
</dbReference>
<dbReference type="GO" id="GO:0008168">
    <property type="term" value="F:methyltransferase activity"/>
    <property type="evidence" value="ECO:0007669"/>
    <property type="project" value="UniProtKB-KW"/>
</dbReference>
<dbReference type="Gene3D" id="3.40.47.10">
    <property type="match status" value="2"/>
</dbReference>
<name>M7T0Y5_EUTLA</name>
<dbReference type="OrthoDB" id="329835at2759"/>
<dbReference type="Proteomes" id="UP000012174">
    <property type="component" value="Unassembled WGS sequence"/>
</dbReference>
<feature type="region of interest" description="Disordered" evidence="7">
    <location>
        <begin position="1604"/>
        <end position="1638"/>
    </location>
</feature>
<dbReference type="Gene3D" id="3.10.129.110">
    <property type="entry name" value="Polyketide synthase dehydratase"/>
    <property type="match status" value="1"/>
</dbReference>
<dbReference type="GO" id="GO:0016787">
    <property type="term" value="F:hydrolase activity"/>
    <property type="evidence" value="ECO:0007669"/>
    <property type="project" value="InterPro"/>
</dbReference>
<organism evidence="11 12">
    <name type="scientific">Eutypa lata (strain UCR-EL1)</name>
    <name type="common">Grapevine dieback disease fungus</name>
    <name type="synonym">Eutypa armeniacae</name>
    <dbReference type="NCBI Taxonomy" id="1287681"/>
    <lineage>
        <taxon>Eukaryota</taxon>
        <taxon>Fungi</taxon>
        <taxon>Dikarya</taxon>
        <taxon>Ascomycota</taxon>
        <taxon>Pezizomycotina</taxon>
        <taxon>Sordariomycetes</taxon>
        <taxon>Xylariomycetidae</taxon>
        <taxon>Xylariales</taxon>
        <taxon>Diatrypaceae</taxon>
        <taxon>Eutypa</taxon>
    </lineage>
</organism>
<dbReference type="PROSITE" id="PS52004">
    <property type="entry name" value="KS3_2"/>
    <property type="match status" value="1"/>
</dbReference>
<protein>
    <submittedName>
        <fullName evidence="11">Putative polyketide synthase protein</fullName>
    </submittedName>
</protein>
<dbReference type="SUPFAM" id="SSF55048">
    <property type="entry name" value="Probable ACP-binding domain of malonyl-CoA ACP transacylase"/>
    <property type="match status" value="1"/>
</dbReference>
<dbReference type="KEGG" id="ela:UCREL1_2484"/>
<evidence type="ECO:0000256" key="4">
    <source>
        <dbReference type="ARBA" id="ARBA00022679"/>
    </source>
</evidence>
<dbReference type="InterPro" id="IPR036736">
    <property type="entry name" value="ACP-like_sf"/>
</dbReference>
<feature type="region of interest" description="N-terminal hotdog fold" evidence="6">
    <location>
        <begin position="1243"/>
        <end position="1383"/>
    </location>
</feature>
<evidence type="ECO:0000256" key="3">
    <source>
        <dbReference type="ARBA" id="ARBA00022603"/>
    </source>
</evidence>
<dbReference type="GO" id="GO:0032259">
    <property type="term" value="P:methylation"/>
    <property type="evidence" value="ECO:0007669"/>
    <property type="project" value="UniProtKB-KW"/>
</dbReference>
<dbReference type="InterPro" id="IPR013094">
    <property type="entry name" value="AB_hydrolase_3"/>
</dbReference>
<dbReference type="PROSITE" id="PS00012">
    <property type="entry name" value="PHOSPHOPANTETHEINE"/>
    <property type="match status" value="1"/>
</dbReference>
<accession>M7T0Y5</accession>
<sequence>MHATTGSVEKVLLLFGPQIPRLVPARLTDLRKTILEDPKLQFLVRVVKDLPALWDTTILPGCPHLSRLADAKRQLQQLAAFLESEDVDLPPARPPYNLLLVPLTVVAQIAEYISLGRKGPVQGFCVGFLAAAAVASARNKTELEKWTATAVRLAVCIGAIVDLDEKERSNGDSESSGCSSTWVTLTIPENQFADFSQKLGDGGLSAQAIGLRGKYHTASPERQEILQQLRSLCQQHEDFRFPDVEQLALPLRSTSDTKVVTEGALHEIALDCILVELCLWYDTVKAAVDAEEGQPVKLLSVGNSSGAIPRSFKLATTAHESLTLNEYASSSQTTTPPVNGKMHLTVNGALTSVIPTPATMLSPRSTEAAPPIAVIGMACRYAQADSLDEFWSLINSGKNAVTPVPADRFVSEELWRTPKGPFYGNFVKDNDAFDHRFFGMSAREATSMDPQQRLLLQVSYEAMESAGYADGSESPNRPVGCYVGAGYVEYEDNVASENATAFSASGTIRAFVSGKALQTNDCSVALAGGVNMITSPTFYQNLAAASFLSPTGASKAFDAGANGYCRGEGAGMLVLKPLAQAIADNDRILGTIVGSAVNQNSSCTPITVPDSNSQSDLYLQALSRAGVSPSEVSYVEAHGTGTQVGDPIECASIRTAFGGPNRTQELVIGSVKDVVGHTEGASGVTGVIKTLLMMQHGTIPKQPNFTRLNPKIPALEPDRLAIATQTRQWRDISRRTALVNNYGAAGSNAAIVVQEYQRSSLAQAANAASPENIVDYPIFISAKTTESLRAYSAALRAYLDRYPSITLGDIAYNLARKQNKTLEYAATWTTGSIASLRQDLEAIESGTRLAVQRNADKKKKTGAVPWPSPVVLCFGGQTGRSISLSRDLVESSALLRAHLNRCDEACLSLGLPSLFPRIFDPAPVDDLVALHAMLFSVQYASARAWLGAGVQVASLVGHSFGQLTALCVAGSMSLVDGLRLVTGRARLMEKLWGPDPGVMLAIEGDKERLDSVLRSAAATGSIDVACYNGPRNIVLAGEVAAIDAIENTCKATPGLKIVRLANSHAYHSRLADPVLGGLRALADSITYQAPSIPVETCSPVQSWNSVDATKIVQHTRDTVYFGDAVQRIASRHPSCVWLEAGSATPIIGMVRRALPTGRGSDTDMLISVDLGRGNPWSSLAKVSSSLWAAGSAADFWAFHGAQGDRYRWLDLPPYQFAKTKHWIKYQPTRTQETIKAPPPSSGPPELVRRLGDANGESLFIVDPSHEFFDLSVSGHAVVGQSLCPAGLYFEMAIRAAKSLQTGGSDSDSKVPHIEQLHIQSPLGKKPNGSLFISLKRDGNSGGDNSKWSFSFFSCSSTTGTSPAPPSQRTAHASGTVALLEARAVSSRLQFVGRLLGSSRYDQVASSPDANRLSGDVLYKVFGRVVNYALCYKGVRNTIAYNGEVVGDIFMPQDKAAERLSSGISDPLAIDNFLQVAGIHVNCLQAEGGDDDVSVCNAIGEVLWSEAFLQSNKSTSSEPAAKRAWRVYSNMEPKGKNTVVNDVFVLDPNTGAVILAILGAEFSQVSLTSLRRVLSKINGSTTTTTSSKTSTVPVADNIYTDTVKAQQPQTLTNGTMQQNGHTAIEQPPITNGDTASAPSAAASNVDKSVREMLSEVFGMAVEEVQPDSSLADLGVDSLMITEISNEIQKRFDVTLSMDDLQDLVTVEDMTKRLGGSSAAAPVAAAPQTNGVNGVPTTNGASYTNGVSHTNGVANTNGTSNGHIEEIEEGDGEGGVAAVGSDWLATSRMSFDAMVEESGFADFRKAVYPSQAQLVVAYTVEAFADLGCDLRVLGAGERLPTVEYLPKHEKLMAQMYRILEDAGLALRQGSVITRTDKPVPQTASRELHDVIVQKFPQYAGEHELLRTTGSRLADCLVGRVEPLTLMFGDAKARKRMEDVYSNGPMFRAATKFLAQFLVDVCERFRGKREIRILELGAGTGGTTSFLVKQIEKSAAGQKVRYTFSDISGSLVAAAKRKFSSYPFVDYAVLNVEKDPATQYRGQYDVIISTNCIHATPSLVRSTTNIRHMLREDGMLCLVEHTQNLYWFDLVWGLVDGWWLFDDGRTHALASELRWKKDLHTAGFRWVDWSDGTTEESKILRVIVSSPSPQVSSPIIRAPNQELEPASAPETQETVGFKQIGSLQLNADIYYPSTLQTGSEARAVALMIHGGGHVMLSRKDVRPKQTQLLLDAGFIPVSVDYRLCPETTLLEGPIADVRDALGWARNTLPFLARKRPDIRINGDNVVAVGWSTGGTLALSLGWTAPSAGLQPPQAILAFYCPTDYEDECWSRENKPYGDATMGEEAYDLWEGVASSPITAYNPPATARAAGGWMTKNDPRSRIVLHMNWHGQTVPVLVHGLKNKAQNGVQNATLRLPAPAPEQVQAISPLAQIRQGTYRTPTFLVHPYGDDLIPWQQAQRTADELARQGVQTELRLIDNAVHLFDLYPRYDGNVDASRAIADGYAFLSRYAA</sequence>
<dbReference type="SMART" id="SM00823">
    <property type="entry name" value="PKS_PP"/>
    <property type="match status" value="1"/>
</dbReference>
<dbReference type="Gene3D" id="3.30.70.3290">
    <property type="match status" value="1"/>
</dbReference>
<dbReference type="InterPro" id="IPR016039">
    <property type="entry name" value="Thiolase-like"/>
</dbReference>
<dbReference type="InterPro" id="IPR016035">
    <property type="entry name" value="Acyl_Trfase/lysoPLipase"/>
</dbReference>
<keyword evidence="4" id="KW-0808">Transferase</keyword>
<dbReference type="PROSITE" id="PS52019">
    <property type="entry name" value="PKS_MFAS_DH"/>
    <property type="match status" value="1"/>
</dbReference>
<dbReference type="InterPro" id="IPR014030">
    <property type="entry name" value="Ketoacyl_synth_N"/>
</dbReference>
<dbReference type="SMART" id="SM00827">
    <property type="entry name" value="PKS_AT"/>
    <property type="match status" value="1"/>
</dbReference>
<dbReference type="Gene3D" id="3.40.50.1820">
    <property type="entry name" value="alpha/beta hydrolase"/>
    <property type="match status" value="1"/>
</dbReference>
<dbReference type="InterPro" id="IPR006162">
    <property type="entry name" value="Ppantetheine_attach_site"/>
</dbReference>
<feature type="domain" description="Carrier" evidence="8">
    <location>
        <begin position="1639"/>
        <end position="1716"/>
    </location>
</feature>
<dbReference type="SMART" id="SM01294">
    <property type="entry name" value="PKS_PP_betabranch"/>
    <property type="match status" value="1"/>
</dbReference>
<evidence type="ECO:0000256" key="2">
    <source>
        <dbReference type="ARBA" id="ARBA00022553"/>
    </source>
</evidence>
<dbReference type="InterPro" id="IPR020841">
    <property type="entry name" value="PKS_Beta-ketoAc_synthase_dom"/>
</dbReference>
<feature type="compositionally biased region" description="Polar residues" evidence="7">
    <location>
        <begin position="1627"/>
        <end position="1638"/>
    </location>
</feature>
<dbReference type="InterPro" id="IPR032088">
    <property type="entry name" value="SAT"/>
</dbReference>
<dbReference type="HOGENOM" id="CLU_000022_6_3_1"/>
<dbReference type="PANTHER" id="PTHR43775">
    <property type="entry name" value="FATTY ACID SYNTHASE"/>
    <property type="match status" value="1"/>
</dbReference>
<dbReference type="InterPro" id="IPR049900">
    <property type="entry name" value="PKS_mFAS_DH"/>
</dbReference>
<feature type="active site" description="Proton donor; for dehydratase activity" evidence="6">
    <location>
        <position position="1470"/>
    </location>
</feature>
<gene>
    <name evidence="11" type="ORF">UCREL1_2484</name>
</gene>
<evidence type="ECO:0000256" key="5">
    <source>
        <dbReference type="ARBA" id="ARBA00023268"/>
    </source>
</evidence>
<dbReference type="Pfam" id="PF02801">
    <property type="entry name" value="Ketoacyl-synt_C"/>
    <property type="match status" value="1"/>
</dbReference>
<dbReference type="GO" id="GO:0031177">
    <property type="term" value="F:phosphopantetheine binding"/>
    <property type="evidence" value="ECO:0007669"/>
    <property type="project" value="InterPro"/>
</dbReference>
<dbReference type="InterPro" id="IPR009081">
    <property type="entry name" value="PP-bd_ACP"/>
</dbReference>
<dbReference type="InterPro" id="IPR050091">
    <property type="entry name" value="PKS_NRPS_Biosynth_Enz"/>
</dbReference>
<evidence type="ECO:0000259" key="8">
    <source>
        <dbReference type="PROSITE" id="PS50075"/>
    </source>
</evidence>
<dbReference type="PROSITE" id="PS50075">
    <property type="entry name" value="CARRIER"/>
    <property type="match status" value="1"/>
</dbReference>
<feature type="domain" description="Ketosynthase family 3 (KS3)" evidence="9">
    <location>
        <begin position="369"/>
        <end position="755"/>
    </location>
</feature>
<dbReference type="Pfam" id="PF00550">
    <property type="entry name" value="PP-binding"/>
    <property type="match status" value="1"/>
</dbReference>
<dbReference type="InterPro" id="IPR041068">
    <property type="entry name" value="HTH_51"/>
</dbReference>
<keyword evidence="3" id="KW-0489">Methyltransferase</keyword>
<dbReference type="SUPFAM" id="SSF53474">
    <property type="entry name" value="alpha/beta-Hydrolases"/>
    <property type="match status" value="1"/>
</dbReference>
<reference evidence="12" key="1">
    <citation type="journal article" date="2013" name="Genome Announc.">
        <title>Draft genome sequence of the grapevine dieback fungus Eutypa lata UCR-EL1.</title>
        <authorList>
            <person name="Blanco-Ulate B."/>
            <person name="Rolshausen P.E."/>
            <person name="Cantu D."/>
        </authorList>
    </citation>
    <scope>NUCLEOTIDE SEQUENCE [LARGE SCALE GENOMIC DNA]</scope>
    <source>
        <strain evidence="12">UCR-EL1</strain>
    </source>
</reference>
<dbReference type="Pfam" id="PF16073">
    <property type="entry name" value="SAT"/>
    <property type="match status" value="1"/>
</dbReference>
<dbReference type="CDD" id="cd00833">
    <property type="entry name" value="PKS"/>
    <property type="match status" value="1"/>
</dbReference>
<keyword evidence="12" id="KW-1185">Reference proteome</keyword>
<keyword evidence="2" id="KW-0597">Phosphoprotein</keyword>
<feature type="active site" description="Proton acceptor; for dehydratase activity" evidence="6">
    <location>
        <position position="1275"/>
    </location>
</feature>
<dbReference type="GO" id="GO:0006633">
    <property type="term" value="P:fatty acid biosynthetic process"/>
    <property type="evidence" value="ECO:0007669"/>
    <property type="project" value="TreeGrafter"/>
</dbReference>
<dbReference type="InterPro" id="IPR029063">
    <property type="entry name" value="SAM-dependent_MTases_sf"/>
</dbReference>
<dbReference type="InterPro" id="IPR014043">
    <property type="entry name" value="Acyl_transferase_dom"/>
</dbReference>
<evidence type="ECO:0000256" key="6">
    <source>
        <dbReference type="PROSITE-ProRule" id="PRU01363"/>
    </source>
</evidence>
<feature type="compositionally biased region" description="Polar residues" evidence="7">
    <location>
        <begin position="1604"/>
        <end position="1620"/>
    </location>
</feature>
<dbReference type="Gene3D" id="1.10.1200.10">
    <property type="entry name" value="ACP-like"/>
    <property type="match status" value="1"/>
</dbReference>
<evidence type="ECO:0000259" key="9">
    <source>
        <dbReference type="PROSITE" id="PS52004"/>
    </source>
</evidence>
<dbReference type="Pfam" id="PF00698">
    <property type="entry name" value="Acyl_transf_1"/>
    <property type="match status" value="1"/>
</dbReference>
<dbReference type="Pfam" id="PF08242">
    <property type="entry name" value="Methyltransf_12"/>
    <property type="match status" value="1"/>
</dbReference>